<organism evidence="5 6">
    <name type="scientific">Cercopithifilaria johnstoni</name>
    <dbReference type="NCBI Taxonomy" id="2874296"/>
    <lineage>
        <taxon>Eukaryota</taxon>
        <taxon>Metazoa</taxon>
        <taxon>Ecdysozoa</taxon>
        <taxon>Nematoda</taxon>
        <taxon>Chromadorea</taxon>
        <taxon>Rhabditida</taxon>
        <taxon>Spirurina</taxon>
        <taxon>Spiruromorpha</taxon>
        <taxon>Filarioidea</taxon>
        <taxon>Onchocercidae</taxon>
        <taxon>Cercopithifilaria</taxon>
    </lineage>
</organism>
<dbReference type="GO" id="GO:0015379">
    <property type="term" value="F:potassium:chloride symporter activity"/>
    <property type="evidence" value="ECO:0007669"/>
    <property type="project" value="TreeGrafter"/>
</dbReference>
<evidence type="ECO:0000256" key="1">
    <source>
        <dbReference type="ARBA" id="ARBA00004141"/>
    </source>
</evidence>
<name>A0A8J2QAT0_9BILA</name>
<evidence type="ECO:0000313" key="5">
    <source>
        <dbReference type="EMBL" id="CAG9538184.1"/>
    </source>
</evidence>
<dbReference type="PANTHER" id="PTHR11827">
    <property type="entry name" value="SOLUTE CARRIER FAMILY 12, CATION COTRANSPORTERS"/>
    <property type="match status" value="1"/>
</dbReference>
<protein>
    <recommendedName>
        <fullName evidence="7">SLC12A transporter C-terminal domain-containing protein</fullName>
    </recommendedName>
</protein>
<comment type="caution">
    <text evidence="5">The sequence shown here is derived from an EMBL/GenBank/DDBJ whole genome shotgun (WGS) entry which is preliminary data.</text>
</comment>
<evidence type="ECO:0000256" key="3">
    <source>
        <dbReference type="ARBA" id="ARBA00022989"/>
    </source>
</evidence>
<keyword evidence="4" id="KW-0472">Membrane</keyword>
<evidence type="ECO:0008006" key="7">
    <source>
        <dbReference type="Google" id="ProtNLM"/>
    </source>
</evidence>
<keyword evidence="6" id="KW-1185">Reference proteome</keyword>
<accession>A0A8J2QAT0</accession>
<dbReference type="Proteomes" id="UP000746747">
    <property type="component" value="Unassembled WGS sequence"/>
</dbReference>
<dbReference type="EMBL" id="CAKAEH010001633">
    <property type="protein sequence ID" value="CAG9538184.1"/>
    <property type="molecule type" value="Genomic_DNA"/>
</dbReference>
<proteinExistence type="predicted"/>
<dbReference type="GO" id="GO:0055064">
    <property type="term" value="P:chloride ion homeostasis"/>
    <property type="evidence" value="ECO:0007669"/>
    <property type="project" value="TreeGrafter"/>
</dbReference>
<sequence length="360" mass="41601">MWWWWWEYFERWRVDIAYRLLRCVYSHKDFEHHWYPQILIMQIDENPEWLVNCQKLIAVAEWIKDGAASNIVAVLCEGHTQDPDTGEYLGLVESAVTQLIGESCLNAHHLVVSYENLSELNETASAVIQCSGLGILKPNTIIIDFPKCGSSFNFLYAGQGELWNRIAATVDKCLLICKGDLWKPVPFNLASTLDFWWVVESDDILLSFIYVICRNYRWTFTKLRIFAVIKETEVEVVKDYVLKRIHQASLEADSIQFRPVPPDDIGAYGSAKLSTPSEKIQQEEQSKSRRIYKNEPPLGLNSLIRKESTNADLIVLNLPRPRGDMPASRLLQILDTVTEQLTRVVIFRPPMIFENFEFII</sequence>
<evidence type="ECO:0000256" key="2">
    <source>
        <dbReference type="ARBA" id="ARBA00022692"/>
    </source>
</evidence>
<dbReference type="InterPro" id="IPR004842">
    <property type="entry name" value="SLC12A_fam"/>
</dbReference>
<keyword evidence="3" id="KW-1133">Transmembrane helix</keyword>
<evidence type="ECO:0000256" key="4">
    <source>
        <dbReference type="ARBA" id="ARBA00023136"/>
    </source>
</evidence>
<comment type="subcellular location">
    <subcellularLocation>
        <location evidence="1">Membrane</location>
        <topology evidence="1">Multi-pass membrane protein</topology>
    </subcellularLocation>
</comment>
<keyword evidence="2" id="KW-0812">Transmembrane</keyword>
<dbReference type="GO" id="GO:0016020">
    <property type="term" value="C:membrane"/>
    <property type="evidence" value="ECO:0007669"/>
    <property type="project" value="UniProtKB-SubCell"/>
</dbReference>
<dbReference type="GO" id="GO:0055075">
    <property type="term" value="P:potassium ion homeostasis"/>
    <property type="evidence" value="ECO:0007669"/>
    <property type="project" value="TreeGrafter"/>
</dbReference>
<dbReference type="PANTHER" id="PTHR11827:SF6">
    <property type="entry name" value="SOLUTE CARRIER FAMILY 12 MEMBER 8"/>
    <property type="match status" value="1"/>
</dbReference>
<dbReference type="AlphaFoldDB" id="A0A8J2QAT0"/>
<dbReference type="OrthoDB" id="5825564at2759"/>
<reference evidence="5" key="1">
    <citation type="submission" date="2021-09" db="EMBL/GenBank/DDBJ databases">
        <authorList>
            <consortium name="Pathogen Informatics"/>
        </authorList>
    </citation>
    <scope>NUCLEOTIDE SEQUENCE</scope>
</reference>
<gene>
    <name evidence="5" type="ORF">CJOHNSTONI_LOCUS7917</name>
</gene>
<dbReference type="GO" id="GO:1990573">
    <property type="term" value="P:potassium ion import across plasma membrane"/>
    <property type="evidence" value="ECO:0007669"/>
    <property type="project" value="TreeGrafter"/>
</dbReference>
<dbReference type="GO" id="GO:0006884">
    <property type="term" value="P:cell volume homeostasis"/>
    <property type="evidence" value="ECO:0007669"/>
    <property type="project" value="TreeGrafter"/>
</dbReference>
<evidence type="ECO:0000313" key="6">
    <source>
        <dbReference type="Proteomes" id="UP000746747"/>
    </source>
</evidence>